<dbReference type="InterPro" id="IPR035906">
    <property type="entry name" value="MetI-like_sf"/>
</dbReference>
<evidence type="ECO:0000256" key="1">
    <source>
        <dbReference type="ARBA" id="ARBA00004429"/>
    </source>
</evidence>
<feature type="transmembrane region" description="Helical" evidence="8">
    <location>
        <begin position="152"/>
        <end position="172"/>
    </location>
</feature>
<keyword evidence="6 8" id="KW-1133">Transmembrane helix</keyword>
<dbReference type="PANTHER" id="PTHR43357">
    <property type="entry name" value="INNER MEMBRANE ABC TRANSPORTER PERMEASE PROTEIN YDCV"/>
    <property type="match status" value="1"/>
</dbReference>
<feature type="transmembrane region" description="Helical" evidence="8">
    <location>
        <begin position="211"/>
        <end position="233"/>
    </location>
</feature>
<dbReference type="InterPro" id="IPR000515">
    <property type="entry name" value="MetI-like"/>
</dbReference>
<dbReference type="EMBL" id="FNGA01000003">
    <property type="protein sequence ID" value="SDL22819.1"/>
    <property type="molecule type" value="Genomic_DNA"/>
</dbReference>
<evidence type="ECO:0000256" key="5">
    <source>
        <dbReference type="ARBA" id="ARBA00022692"/>
    </source>
</evidence>
<feature type="transmembrane region" description="Helical" evidence="8">
    <location>
        <begin position="423"/>
        <end position="443"/>
    </location>
</feature>
<protein>
    <submittedName>
        <fullName evidence="10">Iron(III) transport system permease protein</fullName>
    </submittedName>
</protein>
<dbReference type="GO" id="GO:0005886">
    <property type="term" value="C:plasma membrane"/>
    <property type="evidence" value="ECO:0007669"/>
    <property type="project" value="UniProtKB-SubCell"/>
</dbReference>
<evidence type="ECO:0000256" key="7">
    <source>
        <dbReference type="ARBA" id="ARBA00023136"/>
    </source>
</evidence>
<evidence type="ECO:0000256" key="2">
    <source>
        <dbReference type="ARBA" id="ARBA00022448"/>
    </source>
</evidence>
<dbReference type="Gene3D" id="1.10.3720.10">
    <property type="entry name" value="MetI-like"/>
    <property type="match status" value="2"/>
</dbReference>
<keyword evidence="7 8" id="KW-0472">Membrane</keyword>
<gene>
    <name evidence="10" type="ORF">SAMN05660337_2531</name>
</gene>
<dbReference type="Proteomes" id="UP000199053">
    <property type="component" value="Unassembled WGS sequence"/>
</dbReference>
<dbReference type="Pfam" id="PF00528">
    <property type="entry name" value="BPD_transp_1"/>
    <property type="match status" value="1"/>
</dbReference>
<evidence type="ECO:0000313" key="10">
    <source>
        <dbReference type="EMBL" id="SDL22819.1"/>
    </source>
</evidence>
<dbReference type="PROSITE" id="PS50928">
    <property type="entry name" value="ABC_TM1"/>
    <property type="match status" value="2"/>
</dbReference>
<feature type="transmembrane region" description="Helical" evidence="8">
    <location>
        <begin position="71"/>
        <end position="95"/>
    </location>
</feature>
<feature type="transmembrane region" description="Helical" evidence="8">
    <location>
        <begin position="302"/>
        <end position="326"/>
    </location>
</feature>
<comment type="subcellular location">
    <subcellularLocation>
        <location evidence="1">Cell inner membrane</location>
        <topology evidence="1">Multi-pass membrane protein</topology>
    </subcellularLocation>
    <subcellularLocation>
        <location evidence="8">Cell membrane</location>
        <topology evidence="8">Multi-pass membrane protein</topology>
    </subcellularLocation>
</comment>
<dbReference type="CDD" id="cd06261">
    <property type="entry name" value="TM_PBP2"/>
    <property type="match status" value="2"/>
</dbReference>
<dbReference type="SUPFAM" id="SSF161098">
    <property type="entry name" value="MetI-like"/>
    <property type="match status" value="2"/>
</dbReference>
<evidence type="ECO:0000256" key="8">
    <source>
        <dbReference type="RuleBase" id="RU363032"/>
    </source>
</evidence>
<evidence type="ECO:0000256" key="4">
    <source>
        <dbReference type="ARBA" id="ARBA00022519"/>
    </source>
</evidence>
<accession>A0A1G9IC87</accession>
<evidence type="ECO:0000256" key="3">
    <source>
        <dbReference type="ARBA" id="ARBA00022475"/>
    </source>
</evidence>
<feature type="domain" description="ABC transmembrane type-1" evidence="9">
    <location>
        <begin position="342"/>
        <end position="547"/>
    </location>
</feature>
<proteinExistence type="inferred from homology"/>
<sequence length="553" mass="59889">MSLKNSRNSVGIRPPAFRRNIFRLKSPAWFAIAGALAAASATPLLVIMSYLFSPQQEILSHLTENVLGGLIFNTAVLLACILPLTAIAGVGLGWLTGACDFPGRKFFSWALVLPFAIPPYVFAFVYLGIFDFTGPVQSLVRSIFPSTGFIDIRNGFGVSTILSLAFYPYVYLMSRSAFMTQGRTALEAARTLGHSPARAFFKVALPMARPFIAAGLVLVCMETLADFGAVSIFNYDTFTTAIYKAWFGMFSLASAAQLSSVLGIIVLVALVTEQKMRSRMRFTEAGRPNNTERLKLSGTWKWVAFSSCALMFFMAFALPCFKLIMWGLESIDSDLSRYLEYGLNTFLLGLVGATLTIAAALALAFVKRNDAGPLMNWATRLATLGYALPGTVLAVGIFIPAAWLDNTVVGGLKDLGFNATPFIQGSLGLMIAAYCIRFLAAGFGSVDSAIQRITPSIGEAARTLGATGTALLGRIYIPMLRKGLLTGAILVLVDIMKEMPITLMMRPFGWDTLAVKIYEYTSEGEWELAATPAVALILVGLIPVLLLTKQMDK</sequence>
<dbReference type="STRING" id="246191.SAMN05660337_2531"/>
<keyword evidence="5 8" id="KW-0812">Transmembrane</keyword>
<feature type="transmembrane region" description="Helical" evidence="8">
    <location>
        <begin position="378"/>
        <end position="403"/>
    </location>
</feature>
<dbReference type="GO" id="GO:0055085">
    <property type="term" value="P:transmembrane transport"/>
    <property type="evidence" value="ECO:0007669"/>
    <property type="project" value="InterPro"/>
</dbReference>
<feature type="transmembrane region" description="Helical" evidence="8">
    <location>
        <begin position="245"/>
        <end position="271"/>
    </location>
</feature>
<reference evidence="11" key="1">
    <citation type="submission" date="2016-10" db="EMBL/GenBank/DDBJ databases">
        <authorList>
            <person name="Varghese N."/>
            <person name="Submissions S."/>
        </authorList>
    </citation>
    <scope>NUCLEOTIDE SEQUENCE [LARGE SCALE GENOMIC DNA]</scope>
    <source>
        <strain evidence="11">DSM 16995</strain>
    </source>
</reference>
<dbReference type="PANTHER" id="PTHR43357:SF3">
    <property type="entry name" value="FE(3+)-TRANSPORT SYSTEM PERMEASE PROTEIN FBPB 2"/>
    <property type="match status" value="1"/>
</dbReference>
<evidence type="ECO:0000313" key="11">
    <source>
        <dbReference type="Proteomes" id="UP000199053"/>
    </source>
</evidence>
<dbReference type="FunFam" id="1.10.3720.10:FF:000088">
    <property type="entry name" value="Iron(III) ABC transporter, permease protein"/>
    <property type="match status" value="1"/>
</dbReference>
<keyword evidence="11" id="KW-1185">Reference proteome</keyword>
<dbReference type="RefSeq" id="WP_092161591.1">
    <property type="nucleotide sequence ID" value="NZ_FNGA01000003.1"/>
</dbReference>
<name>A0A1G9IC87_9BACT</name>
<keyword evidence="3" id="KW-1003">Cell membrane</keyword>
<comment type="similarity">
    <text evidence="8">Belongs to the binding-protein-dependent transport system permease family.</text>
</comment>
<feature type="transmembrane region" description="Helical" evidence="8">
    <location>
        <begin position="528"/>
        <end position="547"/>
    </location>
</feature>
<dbReference type="AlphaFoldDB" id="A0A1G9IC87"/>
<dbReference type="OrthoDB" id="9795403at2"/>
<evidence type="ECO:0000259" key="9">
    <source>
        <dbReference type="PROSITE" id="PS50928"/>
    </source>
</evidence>
<evidence type="ECO:0000256" key="6">
    <source>
        <dbReference type="ARBA" id="ARBA00022989"/>
    </source>
</evidence>
<keyword evidence="2 8" id="KW-0813">Transport</keyword>
<feature type="domain" description="ABC transmembrane type-1" evidence="9">
    <location>
        <begin position="71"/>
        <end position="271"/>
    </location>
</feature>
<feature type="transmembrane region" description="Helical" evidence="8">
    <location>
        <begin position="28"/>
        <end position="51"/>
    </location>
</feature>
<feature type="transmembrane region" description="Helical" evidence="8">
    <location>
        <begin position="346"/>
        <end position="366"/>
    </location>
</feature>
<keyword evidence="4" id="KW-0997">Cell inner membrane</keyword>
<feature type="transmembrane region" description="Helical" evidence="8">
    <location>
        <begin position="484"/>
        <end position="508"/>
    </location>
</feature>
<feature type="transmembrane region" description="Helical" evidence="8">
    <location>
        <begin position="107"/>
        <end position="132"/>
    </location>
</feature>
<organism evidence="10 11">
    <name type="scientific">Maridesulfovibrio ferrireducens</name>
    <dbReference type="NCBI Taxonomy" id="246191"/>
    <lineage>
        <taxon>Bacteria</taxon>
        <taxon>Pseudomonadati</taxon>
        <taxon>Thermodesulfobacteriota</taxon>
        <taxon>Desulfovibrionia</taxon>
        <taxon>Desulfovibrionales</taxon>
        <taxon>Desulfovibrionaceae</taxon>
        <taxon>Maridesulfovibrio</taxon>
    </lineage>
</organism>